<feature type="signal peptide" evidence="1">
    <location>
        <begin position="1"/>
        <end position="25"/>
    </location>
</feature>
<dbReference type="SUPFAM" id="SSF53335">
    <property type="entry name" value="S-adenosyl-L-methionine-dependent methyltransferases"/>
    <property type="match status" value="1"/>
</dbReference>
<dbReference type="Pfam" id="PF10294">
    <property type="entry name" value="Methyltransf_16"/>
    <property type="match status" value="1"/>
</dbReference>
<dbReference type="InterPro" id="IPR029063">
    <property type="entry name" value="SAM-dependent_MTases_sf"/>
</dbReference>
<feature type="chain" id="PRO_5033031541" description="Calmodulin-lysine N-methyltransferase" evidence="1">
    <location>
        <begin position="26"/>
        <end position="173"/>
    </location>
</feature>
<keyword evidence="1" id="KW-0732">Signal</keyword>
<evidence type="ECO:0000313" key="3">
    <source>
        <dbReference type="Proteomes" id="UP000654075"/>
    </source>
</evidence>
<keyword evidence="3" id="KW-1185">Reference proteome</keyword>
<reference evidence="2" key="1">
    <citation type="submission" date="2021-02" db="EMBL/GenBank/DDBJ databases">
        <authorList>
            <person name="Dougan E. K."/>
            <person name="Rhodes N."/>
            <person name="Thang M."/>
            <person name="Chan C."/>
        </authorList>
    </citation>
    <scope>NUCLEOTIDE SEQUENCE</scope>
</reference>
<evidence type="ECO:0008006" key="4">
    <source>
        <dbReference type="Google" id="ProtNLM"/>
    </source>
</evidence>
<proteinExistence type="predicted"/>
<protein>
    <recommendedName>
        <fullName evidence="4">Calmodulin-lysine N-methyltransferase</fullName>
    </recommendedName>
</protein>
<dbReference type="EMBL" id="CAJNNV010032838">
    <property type="protein sequence ID" value="CAE8641178.1"/>
    <property type="molecule type" value="Genomic_DNA"/>
</dbReference>
<organism evidence="2 3">
    <name type="scientific">Polarella glacialis</name>
    <name type="common">Dinoflagellate</name>
    <dbReference type="NCBI Taxonomy" id="89957"/>
    <lineage>
        <taxon>Eukaryota</taxon>
        <taxon>Sar</taxon>
        <taxon>Alveolata</taxon>
        <taxon>Dinophyceae</taxon>
        <taxon>Suessiales</taxon>
        <taxon>Suessiaceae</taxon>
        <taxon>Polarella</taxon>
    </lineage>
</organism>
<dbReference type="Gene3D" id="3.40.50.150">
    <property type="entry name" value="Vaccinia Virus protein VP39"/>
    <property type="match status" value="1"/>
</dbReference>
<sequence>RVLELGAGTGLVAIALALEGAHVCATDGNPKVLVGARANIDGAGPLVGSVRTEVFDWNSPEDLRKIQEQGPWDAIVGSDLVYPGNAGRGCVNSNEVKPPADETLLSLLAALASPGMTFILALKDRTGELGRFEAIAAEPDRGWSLSRAAPESIMPEFRNASQVAVLHLTRKAA</sequence>
<comment type="caution">
    <text evidence="2">The sequence shown here is derived from an EMBL/GenBank/DDBJ whole genome shotgun (WGS) entry which is preliminary data.</text>
</comment>
<feature type="non-terminal residue" evidence="2">
    <location>
        <position position="1"/>
    </location>
</feature>
<accession>A0A813HUX8</accession>
<dbReference type="InterPro" id="IPR019410">
    <property type="entry name" value="Methyltransf_16"/>
</dbReference>
<dbReference type="PANTHER" id="PTHR14614">
    <property type="entry name" value="HEPATOCELLULAR CARCINOMA-ASSOCIATED ANTIGEN"/>
    <property type="match status" value="1"/>
</dbReference>
<evidence type="ECO:0000313" key="2">
    <source>
        <dbReference type="EMBL" id="CAE8641178.1"/>
    </source>
</evidence>
<dbReference type="OrthoDB" id="411665at2759"/>
<gene>
    <name evidence="2" type="ORF">PGLA1383_LOCUS55899</name>
</gene>
<dbReference type="AlphaFoldDB" id="A0A813HUX8"/>
<dbReference type="Proteomes" id="UP000654075">
    <property type="component" value="Unassembled WGS sequence"/>
</dbReference>
<evidence type="ECO:0000256" key="1">
    <source>
        <dbReference type="SAM" id="SignalP"/>
    </source>
</evidence>
<dbReference type="CDD" id="cd02440">
    <property type="entry name" value="AdoMet_MTases"/>
    <property type="match status" value="1"/>
</dbReference>
<name>A0A813HUX8_POLGL</name>